<evidence type="ECO:0000256" key="2">
    <source>
        <dbReference type="SAM" id="Phobius"/>
    </source>
</evidence>
<proteinExistence type="predicted"/>
<dbReference type="PANTHER" id="PTHR43471">
    <property type="entry name" value="ABC TRANSPORTER PERMEASE"/>
    <property type="match status" value="1"/>
</dbReference>
<keyword evidence="2" id="KW-1133">Transmembrane helix</keyword>
<protein>
    <submittedName>
        <fullName evidence="3">ABC-2 family transporter protein</fullName>
    </submittedName>
</protein>
<dbReference type="AlphaFoldDB" id="A0A517P5T3"/>
<dbReference type="KEGG" id="acaf:CA12_08170"/>
<dbReference type="OrthoDB" id="184009at2"/>
<feature type="region of interest" description="Disordered" evidence="1">
    <location>
        <begin position="47"/>
        <end position="76"/>
    </location>
</feature>
<gene>
    <name evidence="3" type="ORF">CA12_08170</name>
</gene>
<keyword evidence="4" id="KW-1185">Reference proteome</keyword>
<feature type="compositionally biased region" description="Basic and acidic residues" evidence="1">
    <location>
        <begin position="47"/>
        <end position="61"/>
    </location>
</feature>
<dbReference type="InterPro" id="IPR021913">
    <property type="entry name" value="DUF3526"/>
</dbReference>
<keyword evidence="2" id="KW-0812">Transmembrane</keyword>
<dbReference type="PANTHER" id="PTHR43471:SF1">
    <property type="entry name" value="ABC TRANSPORTER PERMEASE PROTEIN NOSY-RELATED"/>
    <property type="match status" value="1"/>
</dbReference>
<dbReference type="EMBL" id="CP036265">
    <property type="protein sequence ID" value="QDT14739.1"/>
    <property type="molecule type" value="Genomic_DNA"/>
</dbReference>
<feature type="transmembrane region" description="Helical" evidence="2">
    <location>
        <begin position="20"/>
        <end position="40"/>
    </location>
</feature>
<keyword evidence="2" id="KW-0472">Membrane</keyword>
<evidence type="ECO:0000313" key="4">
    <source>
        <dbReference type="Proteomes" id="UP000318741"/>
    </source>
</evidence>
<feature type="transmembrane region" description="Helical" evidence="2">
    <location>
        <begin position="446"/>
        <end position="466"/>
    </location>
</feature>
<reference evidence="3 4" key="1">
    <citation type="submission" date="2019-02" db="EMBL/GenBank/DDBJ databases">
        <title>Deep-cultivation of Planctomycetes and their phenomic and genomic characterization uncovers novel biology.</title>
        <authorList>
            <person name="Wiegand S."/>
            <person name="Jogler M."/>
            <person name="Boedeker C."/>
            <person name="Pinto D."/>
            <person name="Vollmers J."/>
            <person name="Rivas-Marin E."/>
            <person name="Kohn T."/>
            <person name="Peeters S.H."/>
            <person name="Heuer A."/>
            <person name="Rast P."/>
            <person name="Oberbeckmann S."/>
            <person name="Bunk B."/>
            <person name="Jeske O."/>
            <person name="Meyerdierks A."/>
            <person name="Storesund J.E."/>
            <person name="Kallscheuer N."/>
            <person name="Luecker S."/>
            <person name="Lage O.M."/>
            <person name="Pohl T."/>
            <person name="Merkel B.J."/>
            <person name="Hornburger P."/>
            <person name="Mueller R.-W."/>
            <person name="Bruemmer F."/>
            <person name="Labrenz M."/>
            <person name="Spormann A.M."/>
            <person name="Op den Camp H."/>
            <person name="Overmann J."/>
            <person name="Amann R."/>
            <person name="Jetten M.S.M."/>
            <person name="Mascher T."/>
            <person name="Medema M.H."/>
            <person name="Devos D.P."/>
            <person name="Kaster A.-K."/>
            <person name="Ovreas L."/>
            <person name="Rohde M."/>
            <person name="Galperin M.Y."/>
            <person name="Jogler C."/>
        </authorList>
    </citation>
    <scope>NUCLEOTIDE SEQUENCE [LARGE SCALE GENOMIC DNA]</scope>
    <source>
        <strain evidence="3 4">CA12</strain>
    </source>
</reference>
<sequence>MPSLFVVVCKELRELTRDRVAVAVCAVFFGVLLASCVASARHWTARDAAQRERQTSSREDWLGQSSTSAHDATHRGMTVYRRPSPLAAVDPGTDPVLGSAVRLESHRRNEPTGVPGRDRLRLLRLNFGTPAELIQAVLPLVAVLLSYATVARERERGTWGFLQSLGVGRSAVVLGKLTATFAAVAVLTGPVVGMLLWTLATAADEAVLTWGELAVRGAALYATTLLYLFGWCVTGVALSTRFSAGATLVLLITAWAGATLVVPRVAVDLAYSQHPTPAPAEFRQAREAAVRHGSDGDRSLEEFRAEVEGRLLRQYGVDEVADLPVDLDAAGLLAMEAFTDALDDTAQARVDAVHEEQTRFVERSAALSPFLAVRSLSTALAGTDRVHHAAFLRSAERHRRSYVAFLNTAQLNREGPGDTAASARAFWGRVPEFRQRVPSLRQLAGAARWPVGLLLGWSAAILAVALRRPRGAGA</sequence>
<dbReference type="Proteomes" id="UP000318741">
    <property type="component" value="Chromosome"/>
</dbReference>
<evidence type="ECO:0000256" key="1">
    <source>
        <dbReference type="SAM" id="MobiDB-lite"/>
    </source>
</evidence>
<accession>A0A517P5T3</accession>
<feature type="transmembrane region" description="Helical" evidence="2">
    <location>
        <begin position="218"/>
        <end position="238"/>
    </location>
</feature>
<organism evidence="3 4">
    <name type="scientific">Alienimonas californiensis</name>
    <dbReference type="NCBI Taxonomy" id="2527989"/>
    <lineage>
        <taxon>Bacteria</taxon>
        <taxon>Pseudomonadati</taxon>
        <taxon>Planctomycetota</taxon>
        <taxon>Planctomycetia</taxon>
        <taxon>Planctomycetales</taxon>
        <taxon>Planctomycetaceae</taxon>
        <taxon>Alienimonas</taxon>
    </lineage>
</organism>
<dbReference type="Pfam" id="PF12040">
    <property type="entry name" value="DUF3526"/>
    <property type="match status" value="1"/>
</dbReference>
<feature type="transmembrane region" description="Helical" evidence="2">
    <location>
        <begin position="171"/>
        <end position="198"/>
    </location>
</feature>
<feature type="transmembrane region" description="Helical" evidence="2">
    <location>
        <begin position="245"/>
        <end position="266"/>
    </location>
</feature>
<name>A0A517P5T3_9PLAN</name>
<dbReference type="RefSeq" id="WP_145357602.1">
    <property type="nucleotide sequence ID" value="NZ_CP036265.1"/>
</dbReference>
<evidence type="ECO:0000313" key="3">
    <source>
        <dbReference type="EMBL" id="QDT14739.1"/>
    </source>
</evidence>